<dbReference type="EMBL" id="AUZY01007186">
    <property type="protein sequence ID" value="EQD50825.1"/>
    <property type="molecule type" value="Genomic_DNA"/>
</dbReference>
<protein>
    <submittedName>
        <fullName evidence="1">Uncharacterized protein</fullName>
    </submittedName>
</protein>
<organism evidence="1">
    <name type="scientific">mine drainage metagenome</name>
    <dbReference type="NCBI Taxonomy" id="410659"/>
    <lineage>
        <taxon>unclassified sequences</taxon>
        <taxon>metagenomes</taxon>
        <taxon>ecological metagenomes</taxon>
    </lineage>
</organism>
<gene>
    <name evidence="1" type="ORF">B1B_11100</name>
</gene>
<proteinExistence type="predicted"/>
<evidence type="ECO:0000313" key="1">
    <source>
        <dbReference type="EMBL" id="EQD50825.1"/>
    </source>
</evidence>
<name>T1B9B4_9ZZZZ</name>
<reference evidence="1" key="1">
    <citation type="submission" date="2013-08" db="EMBL/GenBank/DDBJ databases">
        <authorList>
            <person name="Mendez C."/>
            <person name="Richter M."/>
            <person name="Ferrer M."/>
            <person name="Sanchez J."/>
        </authorList>
    </citation>
    <scope>NUCLEOTIDE SEQUENCE</scope>
</reference>
<sequence>GTDMRVGIEAATALRPTPSAVVVITDGWTPWPDVKTRVPVVACIVGSGANDNGVLHSIPSWIIVVKVKEVAFGL</sequence>
<comment type="caution">
    <text evidence="1">The sequence shown here is derived from an EMBL/GenBank/DDBJ whole genome shotgun (WGS) entry which is preliminary data.</text>
</comment>
<accession>T1B9B4</accession>
<dbReference type="AlphaFoldDB" id="T1B9B4"/>
<reference evidence="1" key="2">
    <citation type="journal article" date="2014" name="ISME J.">
        <title>Microbial stratification in low pH oxic and suboxic macroscopic growths along an acid mine drainage.</title>
        <authorList>
            <person name="Mendez-Garcia C."/>
            <person name="Mesa V."/>
            <person name="Sprenger R.R."/>
            <person name="Richter M."/>
            <person name="Diez M.S."/>
            <person name="Solano J."/>
            <person name="Bargiela R."/>
            <person name="Golyshina O.V."/>
            <person name="Manteca A."/>
            <person name="Ramos J.L."/>
            <person name="Gallego J.R."/>
            <person name="Llorente I."/>
            <person name="Martins Dos Santos V.A."/>
            <person name="Jensen O.N."/>
            <person name="Pelaez A.I."/>
            <person name="Sanchez J."/>
            <person name="Ferrer M."/>
        </authorList>
    </citation>
    <scope>NUCLEOTIDE SEQUENCE</scope>
</reference>
<feature type="non-terminal residue" evidence="1">
    <location>
        <position position="1"/>
    </location>
</feature>